<sequence>MKEKFNIQPEAGILSVFSRLNYKVWYAIAEFVDNSTASFYENYKTMSSEPYNITKLSVHVTYNDIENTLTIQDDAFGMDLADFKKAILLDQKPQQIGRNEFGMGLKTAASWFGNTWTVSSTRLGSDEEYFTEVNISKMKTQHLNEIEIETKKVHKNKHGTTITIYDLTKKISGTTKGKVKEILSSMYRRDIKNGKINIYYDGEKLEFHDFDVLEYQGKEWKKEINFNFEFSGNKYNVTGFVGILSDKKTGKGSYKNAGFALFRYGRIILGGPDLNYKPKEIFQQSQSQISIKLFGELNMEDFPVNQAKDGFIWDDGLEEEFLKELKLNILDYIKIAKLSKSERISDDFISDESSDEIQKSVQNVLDSVLLTKQNDDKDFQKDNKEIEEFEKMQEDYNNSAEETFSKPRFYNIPINGLKESQISVIWKNSPDRDLFTYDSKKEEIYINLNHPFFKPFSTSQDFKVLLDGFVISYIYAEKFSIYPEKEYLINKYDFLQNLNSFLYKFGRGKK</sequence>
<accession>Q8EUE6</accession>
<reference evidence="1 2" key="1">
    <citation type="journal article" date="2002" name="Nucleic Acids Res.">
        <title>The complete genomic sequence of Mycoplasma penetrans, an intracellular bacterial pathogen in humans.</title>
        <authorList>
            <person name="Sasaki Y."/>
            <person name="Ishikawa J."/>
            <person name="Yamashita A."/>
            <person name="Oshima K."/>
            <person name="Kenri T."/>
            <person name="Furuya K."/>
            <person name="Yoshino C."/>
            <person name="Horino A."/>
            <person name="Shiba T."/>
            <person name="Sasaki T."/>
            <person name="Hattori M."/>
        </authorList>
    </citation>
    <scope>NUCLEOTIDE SEQUENCE [LARGE SCALE GENOMIC DNA]</scope>
    <source>
        <strain evidence="1 2">HF-2</strain>
    </source>
</reference>
<gene>
    <name evidence="1" type="ordered locus">MYPE9830</name>
</gene>
<keyword evidence="2" id="KW-1185">Reference proteome</keyword>
<name>Q8EUE6_MALP2</name>
<proteinExistence type="predicted"/>
<dbReference type="SUPFAM" id="SSF55874">
    <property type="entry name" value="ATPase domain of HSP90 chaperone/DNA topoisomerase II/histidine kinase"/>
    <property type="match status" value="1"/>
</dbReference>
<dbReference type="Proteomes" id="UP000002522">
    <property type="component" value="Chromosome"/>
</dbReference>
<evidence type="ECO:0000313" key="1">
    <source>
        <dbReference type="EMBL" id="BAC44769.1"/>
    </source>
</evidence>
<dbReference type="eggNOG" id="COG0323">
    <property type="taxonomic scope" value="Bacteria"/>
</dbReference>
<organism evidence="1 2">
    <name type="scientific">Malacoplasma penetrans (strain HF-2)</name>
    <name type="common">Mycoplasma penetrans</name>
    <dbReference type="NCBI Taxonomy" id="272633"/>
    <lineage>
        <taxon>Bacteria</taxon>
        <taxon>Bacillati</taxon>
        <taxon>Mycoplasmatota</taxon>
        <taxon>Mycoplasmoidales</taxon>
        <taxon>Mycoplasmoidaceae</taxon>
        <taxon>Malacoplasma</taxon>
    </lineage>
</organism>
<dbReference type="KEGG" id="mpe:MYPE9830"/>
<dbReference type="Gene3D" id="3.30.565.10">
    <property type="entry name" value="Histidine kinase-like ATPase, C-terminal domain"/>
    <property type="match status" value="1"/>
</dbReference>
<evidence type="ECO:0008006" key="3">
    <source>
        <dbReference type="Google" id="ProtNLM"/>
    </source>
</evidence>
<dbReference type="EMBL" id="BA000026">
    <property type="protein sequence ID" value="BAC44769.1"/>
    <property type="molecule type" value="Genomic_DNA"/>
</dbReference>
<dbReference type="InParanoid" id="Q8EUE6"/>
<dbReference type="AlphaFoldDB" id="Q8EUE6"/>
<dbReference type="STRING" id="272633.gene:10732103"/>
<dbReference type="RefSeq" id="WP_011077797.1">
    <property type="nucleotide sequence ID" value="NC_004432.1"/>
</dbReference>
<dbReference type="InterPro" id="IPR036890">
    <property type="entry name" value="HATPase_C_sf"/>
</dbReference>
<protein>
    <recommendedName>
        <fullName evidence="3">Histidine kinase/HSP90-like ATPase domain-containing protein</fullName>
    </recommendedName>
</protein>
<evidence type="ECO:0000313" key="2">
    <source>
        <dbReference type="Proteomes" id="UP000002522"/>
    </source>
</evidence>
<dbReference type="HOGENOM" id="CLU_037923_0_0_14"/>
<dbReference type="Pfam" id="PF13589">
    <property type="entry name" value="HATPase_c_3"/>
    <property type="match status" value="1"/>
</dbReference>